<dbReference type="InterPro" id="IPR008928">
    <property type="entry name" value="6-hairpin_glycosidase_sf"/>
</dbReference>
<dbReference type="Gene3D" id="1.50.10.20">
    <property type="match status" value="1"/>
</dbReference>
<evidence type="ECO:0000259" key="3">
    <source>
        <dbReference type="Pfam" id="PF03190"/>
    </source>
</evidence>
<comment type="caution">
    <text evidence="4">The sequence shown here is derived from an EMBL/GenBank/DDBJ whole genome shotgun (WGS) entry which is preliminary data.</text>
</comment>
<dbReference type="SUPFAM" id="SSF51430">
    <property type="entry name" value="NAD(P)-linked oxidoreductase"/>
    <property type="match status" value="1"/>
</dbReference>
<organism evidence="4 5">
    <name type="scientific">Candidatus Kutchimonas denitrificans</name>
    <dbReference type="NCBI Taxonomy" id="3056748"/>
    <lineage>
        <taxon>Bacteria</taxon>
        <taxon>Pseudomonadati</taxon>
        <taxon>Gemmatimonadota</taxon>
        <taxon>Gemmatimonadia</taxon>
        <taxon>Candidatus Palauibacterales</taxon>
        <taxon>Candidatus Palauibacteraceae</taxon>
        <taxon>Candidatus Kutchimonas</taxon>
    </lineage>
</organism>
<dbReference type="Proteomes" id="UP000702544">
    <property type="component" value="Unassembled WGS sequence"/>
</dbReference>
<dbReference type="InterPro" id="IPR024705">
    <property type="entry name" value="Ssp411"/>
</dbReference>
<feature type="domain" description="NADP-dependent oxidoreductase" evidence="2">
    <location>
        <begin position="742"/>
        <end position="925"/>
    </location>
</feature>
<dbReference type="GO" id="GO:0005975">
    <property type="term" value="P:carbohydrate metabolic process"/>
    <property type="evidence" value="ECO:0007669"/>
    <property type="project" value="InterPro"/>
</dbReference>
<dbReference type="CDD" id="cd19099">
    <property type="entry name" value="AKR_unchar"/>
    <property type="match status" value="1"/>
</dbReference>
<dbReference type="Pfam" id="PF03190">
    <property type="entry name" value="Thioredox_DsbH"/>
    <property type="match status" value="1"/>
</dbReference>
<accession>A0AAE4Z9E2</accession>
<dbReference type="PANTHER" id="PTHR42899">
    <property type="entry name" value="SPERMATOGENESIS-ASSOCIATED PROTEIN 20"/>
    <property type="match status" value="1"/>
</dbReference>
<dbReference type="Gene3D" id="1.50.10.10">
    <property type="match status" value="1"/>
</dbReference>
<dbReference type="SUPFAM" id="SSF52833">
    <property type="entry name" value="Thioredoxin-like"/>
    <property type="match status" value="1"/>
</dbReference>
<dbReference type="InterPro" id="IPR004879">
    <property type="entry name" value="Ssp411-like_TRX"/>
</dbReference>
<dbReference type="Gene3D" id="3.20.20.100">
    <property type="entry name" value="NADP-dependent oxidoreductase domain"/>
    <property type="match status" value="1"/>
</dbReference>
<dbReference type="InterPro" id="IPR036812">
    <property type="entry name" value="NAD(P)_OxRdtase_dom_sf"/>
</dbReference>
<feature type="coiled-coil region" evidence="1">
    <location>
        <begin position="1113"/>
        <end position="1140"/>
    </location>
</feature>
<evidence type="ECO:0000259" key="2">
    <source>
        <dbReference type="Pfam" id="PF00248"/>
    </source>
</evidence>
<evidence type="ECO:0000313" key="5">
    <source>
        <dbReference type="Proteomes" id="UP000702544"/>
    </source>
</evidence>
<proteinExistence type="predicted"/>
<dbReference type="Gene3D" id="3.40.30.10">
    <property type="entry name" value="Glutaredoxin"/>
    <property type="match status" value="1"/>
</dbReference>
<dbReference type="InterPro" id="IPR036249">
    <property type="entry name" value="Thioredoxin-like_sf"/>
</dbReference>
<reference evidence="4 5" key="1">
    <citation type="submission" date="2020-01" db="EMBL/GenBank/DDBJ databases">
        <title>Genomes assembled from Gulf of Kutch pelagic sediment metagenomes.</title>
        <authorList>
            <person name="Chandrashekar M."/>
            <person name="Mahajan M.S."/>
            <person name="Dave K.J."/>
            <person name="Vatsa P."/>
            <person name="Nathani N.M."/>
        </authorList>
    </citation>
    <scope>NUCLEOTIDE SEQUENCE [LARGE SCALE GENOMIC DNA]</scope>
    <source>
        <strain evidence="4">KS3-K002</strain>
    </source>
</reference>
<dbReference type="Pfam" id="PF00248">
    <property type="entry name" value="Aldo_ket_red"/>
    <property type="match status" value="1"/>
</dbReference>
<name>A0AAE4Z9E2_9BACT</name>
<dbReference type="SUPFAM" id="SSF48208">
    <property type="entry name" value="Six-hairpin glycosidases"/>
    <property type="match status" value="1"/>
</dbReference>
<feature type="domain" description="Spermatogenesis-associated protein 20-like TRX" evidence="3">
    <location>
        <begin position="11"/>
        <end position="173"/>
    </location>
</feature>
<dbReference type="EMBL" id="JAACAK010000113">
    <property type="protein sequence ID" value="NIR76073.1"/>
    <property type="molecule type" value="Genomic_DNA"/>
</dbReference>
<evidence type="ECO:0000256" key="1">
    <source>
        <dbReference type="SAM" id="Coils"/>
    </source>
</evidence>
<sequence length="1217" mass="135071">MSNDRDDHAHTNRLIDATSPYLLQHAHNPVDWYPWGEEALERAKKEGKLILLSIGYSACHWCHVMEHESFEDPAIAGLMNENFINIKVDREERPDLDEIYMTATVSMNRGQGGWPMTVFLTPELEPVFAGTYFPPTDMHGRPGFPTVLREVARAWREDPEGLRLRAAEFAEHLRGGQRLGPPLAVGEVELRKALDAYKRDFDSRHGGFGSAPKFPPAVGIQLLVRLHRRFGDPDAVAMVRRTLEGMARGGIYDHVGGGFARYSTDARWLVPHFEKMLYDNALLAKAYLEGHQVTGEPSFRRVATDTLDYVLREMTSPEGGFYSSTDADSEGVEGKFYVWTPEQIAEVLDEEEARCFNAYYDITLTGNWEGVSIPNTPRPLETVADELGMAPEELRETLESARAKVYEARLRRVKPGLDDKALTAWNGLMIGALAEGYRVLGDVRYLEAAERAAAFILEELTETGGGLLRSYREGKAHLQGYLEDYAYFSESLLDLYEADGSVRWLREAERLLKRTLSDFVDEKSGAFYNTAGDHEQLMMRYRDGADGATPAANAVAASSLARLSYHLDRSDLRRAAAQALKAHGQMIERYPRGFARSLCVVDFLLEGPVELAFVGAPDAVDTQALRSAVAECFLPNRIVAHLDPDADGDTAELPLLQGKSTVNGAAALYVCRDFTCEAPITDPGQVADALAPEAITPDQPRSSIALRIPGRATSEGTARYASRQNVTGFNTLGRAGLTTSRLGFGGYRTHDNDPQHREALRAALTSGVNLVDTSTNYLDGASERLIGGVLQELIEADRLSRDEVIVVTKIGYAQGTAQQLAREREARGEPFPQIVKIDDRLWHCIHPAFLEDQLQRSLDRLELETLDLLLLHNPEYFLTDAAAGGADDIETLREEFYRRLGDAFAFLEEKVAAGRVGGYGISSNTLTAPAQQKDAISLSRVLDAARSATGSDDHHSLLAVQIPLNLLEPDPVFNRKEGPNGDRTVLELAGEEQVAVLVNRPLNAFVGGKLVRLADAQPDAPQVDFEEQLGRLADLEFTFQTELAPQLQAAPDSLDPAEYFKLAERFKEMRPSITGIAHWAQIEGQVTLAVMAVVSALNRQLEGTIRDRWIEWRDSYLGELEELMRELRRQAAEKTQARNATFTARIDPLIPGEWRNENLARKALWIVASTPCVSCVLNGMRSEGYVKDALTVMDWPKLDGVAEIYEEMARPVERGES</sequence>
<dbReference type="InterPro" id="IPR023210">
    <property type="entry name" value="NADP_OxRdtase_dom"/>
</dbReference>
<dbReference type="CDD" id="cd02955">
    <property type="entry name" value="SSP411"/>
    <property type="match status" value="1"/>
</dbReference>
<protein>
    <submittedName>
        <fullName evidence="4">DUF255 domain-containing protein</fullName>
    </submittedName>
</protein>
<dbReference type="AlphaFoldDB" id="A0AAE4Z9E2"/>
<dbReference type="InterPro" id="IPR012341">
    <property type="entry name" value="6hp_glycosidase-like_sf"/>
</dbReference>
<keyword evidence="1" id="KW-0175">Coiled coil</keyword>
<dbReference type="PANTHER" id="PTHR42899:SF1">
    <property type="entry name" value="SPERMATOGENESIS-ASSOCIATED PROTEIN 20"/>
    <property type="match status" value="1"/>
</dbReference>
<evidence type="ECO:0000313" key="4">
    <source>
        <dbReference type="EMBL" id="NIR76073.1"/>
    </source>
</evidence>
<gene>
    <name evidence="4" type="ORF">GWO12_13340</name>
</gene>